<dbReference type="Gene3D" id="3.40.600.10">
    <property type="entry name" value="DNA mismatch repair MutH/Restriction endonuclease, type II"/>
    <property type="match status" value="1"/>
</dbReference>
<evidence type="ECO:0000313" key="5">
    <source>
        <dbReference type="Proteomes" id="UP000316360"/>
    </source>
</evidence>
<keyword evidence="3" id="KW-0378">Hydrolase</keyword>
<evidence type="ECO:0008006" key="6">
    <source>
        <dbReference type="Google" id="ProtNLM"/>
    </source>
</evidence>
<organism evidence="4 5">
    <name type="scientific">Aerophobetes bacterium</name>
    <dbReference type="NCBI Taxonomy" id="2030807"/>
    <lineage>
        <taxon>Bacteria</taxon>
        <taxon>Candidatus Aerophobota</taxon>
    </lineage>
</organism>
<protein>
    <recommendedName>
        <fullName evidence="6">Restriction endonuclease</fullName>
    </recommendedName>
</protein>
<evidence type="ECO:0000256" key="3">
    <source>
        <dbReference type="ARBA" id="ARBA00022801"/>
    </source>
</evidence>
<dbReference type="InterPro" id="IPR011335">
    <property type="entry name" value="Restrct_endonuc-II-like"/>
</dbReference>
<dbReference type="InterPro" id="IPR037057">
    <property type="entry name" value="DNA_rep_MutH/T2_RE_sf"/>
</dbReference>
<sequence length="221" mass="25131">MVSNPNLKADLEKLFKDFRWTMKGFIDDKGKIHELPDIPQVITGIFQEVAKERLKPLLSQNYHCQIVEGGSREYPEITAFGGTLGEGKIAIDIKTTRRVSHNRISGFSIGSYAGYFVHPDKKLPGCKFPYSDFKEHWIIGFVYTWNPNADSLNMVSDIEVIINQKWKLASKSTATGTTFAISSVRNLDDLRNGRGDFSSSQEFENFWRAKGLERESSKKKK</sequence>
<dbReference type="GO" id="GO:0003677">
    <property type="term" value="F:DNA binding"/>
    <property type="evidence" value="ECO:0007669"/>
    <property type="project" value="InterPro"/>
</dbReference>
<dbReference type="AlphaFoldDB" id="A0A523RZT5"/>
<dbReference type="GO" id="GO:0004519">
    <property type="term" value="F:endonuclease activity"/>
    <property type="evidence" value="ECO:0007669"/>
    <property type="project" value="UniProtKB-KW"/>
</dbReference>
<evidence type="ECO:0000256" key="2">
    <source>
        <dbReference type="ARBA" id="ARBA00022759"/>
    </source>
</evidence>
<dbReference type="Proteomes" id="UP000316360">
    <property type="component" value="Unassembled WGS sequence"/>
</dbReference>
<name>A0A523RZT5_UNCAE</name>
<dbReference type="SUPFAM" id="SSF52980">
    <property type="entry name" value="Restriction endonuclease-like"/>
    <property type="match status" value="1"/>
</dbReference>
<keyword evidence="1" id="KW-0540">Nuclease</keyword>
<keyword evidence="2" id="KW-0255">Endonuclease</keyword>
<comment type="caution">
    <text evidence="4">The sequence shown here is derived from an EMBL/GenBank/DDBJ whole genome shotgun (WGS) entry which is preliminary data.</text>
</comment>
<proteinExistence type="predicted"/>
<dbReference type="InterPro" id="IPR015314">
    <property type="entry name" value="Restrct_endonuc_II_EcoRV"/>
</dbReference>
<dbReference type="GO" id="GO:0016787">
    <property type="term" value="F:hydrolase activity"/>
    <property type="evidence" value="ECO:0007669"/>
    <property type="project" value="UniProtKB-KW"/>
</dbReference>
<accession>A0A523RZT5</accession>
<dbReference type="EMBL" id="SOKJ01000164">
    <property type="protein sequence ID" value="TET11285.1"/>
    <property type="molecule type" value="Genomic_DNA"/>
</dbReference>
<dbReference type="Pfam" id="PF09233">
    <property type="entry name" value="Endonuc-EcoRV"/>
    <property type="match status" value="1"/>
</dbReference>
<evidence type="ECO:0000313" key="4">
    <source>
        <dbReference type="EMBL" id="TET11285.1"/>
    </source>
</evidence>
<reference evidence="4 5" key="1">
    <citation type="submission" date="2019-03" db="EMBL/GenBank/DDBJ databases">
        <title>Metabolic potential of uncultured bacteria and archaea associated with petroleum seepage in deep-sea sediments.</title>
        <authorList>
            <person name="Dong X."/>
            <person name="Hubert C."/>
        </authorList>
    </citation>
    <scope>NUCLEOTIDE SEQUENCE [LARGE SCALE GENOMIC DNA]</scope>
    <source>
        <strain evidence="4">E44_bin7</strain>
    </source>
</reference>
<gene>
    <name evidence="4" type="ORF">E3J84_03060</name>
</gene>
<evidence type="ECO:0000256" key="1">
    <source>
        <dbReference type="ARBA" id="ARBA00022722"/>
    </source>
</evidence>